<dbReference type="PANTHER" id="PTHR10270:SF161">
    <property type="entry name" value="SEX-DETERMINING REGION Y PROTEIN"/>
    <property type="match status" value="1"/>
</dbReference>
<dbReference type="GO" id="GO:0000978">
    <property type="term" value="F:RNA polymerase II cis-regulatory region sequence-specific DNA binding"/>
    <property type="evidence" value="ECO:0007669"/>
    <property type="project" value="TreeGrafter"/>
</dbReference>
<dbReference type="PANTHER" id="PTHR10270">
    <property type="entry name" value="SOX TRANSCRIPTION FACTOR"/>
    <property type="match status" value="1"/>
</dbReference>
<protein>
    <recommendedName>
        <fullName evidence="4">HMG box domain-containing protein</fullName>
    </recommendedName>
</protein>
<gene>
    <name evidence="5" type="ORF">D9613_008983</name>
</gene>
<dbReference type="InterPro" id="IPR009071">
    <property type="entry name" value="HMG_box_dom"/>
</dbReference>
<dbReference type="Pfam" id="PF00505">
    <property type="entry name" value="HMG_box"/>
    <property type="match status" value="1"/>
</dbReference>
<evidence type="ECO:0000313" key="5">
    <source>
        <dbReference type="EMBL" id="KAF4622080.1"/>
    </source>
</evidence>
<sequence>MVQITTPYGLSSTAPYPAQADNHTFPPLPATHPSFPFPAVYADVESTRSARSRRRRDPEHIPRPRNAFIFFRSYFIDNLLPSGAGQQQEISKLAGEAWRKLSKVEREPFVRRAKLERETHKARYPDYVYSGGRANRRASASVAASPTPSFPYSESLESSSRFSHSLHELGNHDSSHFSGNQLHIPENNGFSATFIPDDNLSFPAALSSADDSWLHTFNAYVGKDAEGLTAASDEFIDFFSASLPPTMDSSPSYTGSISVAAGAGYSL</sequence>
<dbReference type="InterPro" id="IPR036910">
    <property type="entry name" value="HMG_box_dom_sf"/>
</dbReference>
<dbReference type="PROSITE" id="PS50118">
    <property type="entry name" value="HMG_BOX_2"/>
    <property type="match status" value="1"/>
</dbReference>
<accession>A0A8H4VVQ4</accession>
<dbReference type="SUPFAM" id="SSF47095">
    <property type="entry name" value="HMG-box"/>
    <property type="match status" value="1"/>
</dbReference>
<dbReference type="CDD" id="cd01389">
    <property type="entry name" value="HMG-box_ROX1-like"/>
    <property type="match status" value="1"/>
</dbReference>
<feature type="domain" description="HMG box" evidence="4">
    <location>
        <begin position="61"/>
        <end position="128"/>
    </location>
</feature>
<dbReference type="GO" id="GO:0001228">
    <property type="term" value="F:DNA-binding transcription activator activity, RNA polymerase II-specific"/>
    <property type="evidence" value="ECO:0007669"/>
    <property type="project" value="TreeGrafter"/>
</dbReference>
<dbReference type="GO" id="GO:0030154">
    <property type="term" value="P:cell differentiation"/>
    <property type="evidence" value="ECO:0007669"/>
    <property type="project" value="TreeGrafter"/>
</dbReference>
<organism evidence="5 6">
    <name type="scientific">Agrocybe pediades</name>
    <dbReference type="NCBI Taxonomy" id="84607"/>
    <lineage>
        <taxon>Eukaryota</taxon>
        <taxon>Fungi</taxon>
        <taxon>Dikarya</taxon>
        <taxon>Basidiomycota</taxon>
        <taxon>Agaricomycotina</taxon>
        <taxon>Agaricomycetes</taxon>
        <taxon>Agaricomycetidae</taxon>
        <taxon>Agaricales</taxon>
        <taxon>Agaricineae</taxon>
        <taxon>Strophariaceae</taxon>
        <taxon>Agrocybe</taxon>
    </lineage>
</organism>
<keyword evidence="2" id="KW-0804">Transcription</keyword>
<proteinExistence type="predicted"/>
<dbReference type="SMART" id="SM00398">
    <property type="entry name" value="HMG"/>
    <property type="match status" value="1"/>
</dbReference>
<evidence type="ECO:0000256" key="1">
    <source>
        <dbReference type="ARBA" id="ARBA00023125"/>
    </source>
</evidence>
<keyword evidence="3" id="KW-0539">Nucleus</keyword>
<reference evidence="5 6" key="1">
    <citation type="submission" date="2019-12" db="EMBL/GenBank/DDBJ databases">
        <authorList>
            <person name="Floudas D."/>
            <person name="Bentzer J."/>
            <person name="Ahren D."/>
            <person name="Johansson T."/>
            <person name="Persson P."/>
            <person name="Tunlid A."/>
        </authorList>
    </citation>
    <scope>NUCLEOTIDE SEQUENCE [LARGE SCALE GENOMIC DNA]</scope>
    <source>
        <strain evidence="5 6">CBS 102.39</strain>
    </source>
</reference>
<evidence type="ECO:0000256" key="2">
    <source>
        <dbReference type="ARBA" id="ARBA00023163"/>
    </source>
</evidence>
<comment type="caution">
    <text evidence="5">The sequence shown here is derived from an EMBL/GenBank/DDBJ whole genome shotgun (WGS) entry which is preliminary data.</text>
</comment>
<dbReference type="GO" id="GO:0005634">
    <property type="term" value="C:nucleus"/>
    <property type="evidence" value="ECO:0007669"/>
    <property type="project" value="UniProtKB-UniRule"/>
</dbReference>
<dbReference type="Proteomes" id="UP000521872">
    <property type="component" value="Unassembled WGS sequence"/>
</dbReference>
<dbReference type="AlphaFoldDB" id="A0A8H4VVQ4"/>
<evidence type="ECO:0000256" key="3">
    <source>
        <dbReference type="PROSITE-ProRule" id="PRU00267"/>
    </source>
</evidence>
<feature type="DNA-binding region" description="HMG box" evidence="3">
    <location>
        <begin position="61"/>
        <end position="128"/>
    </location>
</feature>
<keyword evidence="1 3" id="KW-0238">DNA-binding</keyword>
<name>A0A8H4VVQ4_9AGAR</name>
<evidence type="ECO:0000313" key="6">
    <source>
        <dbReference type="Proteomes" id="UP000521872"/>
    </source>
</evidence>
<evidence type="ECO:0000259" key="4">
    <source>
        <dbReference type="PROSITE" id="PS50118"/>
    </source>
</evidence>
<keyword evidence="6" id="KW-1185">Reference proteome</keyword>
<dbReference type="InterPro" id="IPR050140">
    <property type="entry name" value="SRY-related_HMG-box_TF-like"/>
</dbReference>
<dbReference type="EMBL" id="JAACJL010000002">
    <property type="protein sequence ID" value="KAF4622080.1"/>
    <property type="molecule type" value="Genomic_DNA"/>
</dbReference>
<dbReference type="Gene3D" id="1.10.30.10">
    <property type="entry name" value="High mobility group box domain"/>
    <property type="match status" value="1"/>
</dbReference>